<dbReference type="AlphaFoldDB" id="A0A1D8AD07"/>
<feature type="domain" description="Aminoglycoside phosphotransferase" evidence="1">
    <location>
        <begin position="109"/>
        <end position="311"/>
    </location>
</feature>
<keyword evidence="2" id="KW-0614">Plasmid</keyword>
<dbReference type="Gene3D" id="3.30.200.20">
    <property type="entry name" value="Phosphorylase Kinase, domain 1"/>
    <property type="match status" value="1"/>
</dbReference>
<dbReference type="InterPro" id="IPR002575">
    <property type="entry name" value="Aminoglycoside_PTrfase"/>
</dbReference>
<proteinExistence type="predicted"/>
<dbReference type="KEGG" id="nre:BES08_18065"/>
<keyword evidence="3" id="KW-1185">Reference proteome</keyword>
<dbReference type="EMBL" id="CP017076">
    <property type="protein sequence ID" value="AOR80002.1"/>
    <property type="molecule type" value="Genomic_DNA"/>
</dbReference>
<dbReference type="SUPFAM" id="SSF56112">
    <property type="entry name" value="Protein kinase-like (PK-like)"/>
    <property type="match status" value="1"/>
</dbReference>
<dbReference type="PANTHER" id="PTHR21310:SF57">
    <property type="entry name" value="BLR2944 PROTEIN"/>
    <property type="match status" value="1"/>
</dbReference>
<dbReference type="InterPro" id="IPR041726">
    <property type="entry name" value="ACAD10_11_N"/>
</dbReference>
<dbReference type="Pfam" id="PF01636">
    <property type="entry name" value="APH"/>
    <property type="match status" value="1"/>
</dbReference>
<organism evidence="2 3">
    <name type="scientific">Novosphingobium resinovorum</name>
    <dbReference type="NCBI Taxonomy" id="158500"/>
    <lineage>
        <taxon>Bacteria</taxon>
        <taxon>Pseudomonadati</taxon>
        <taxon>Pseudomonadota</taxon>
        <taxon>Alphaproteobacteria</taxon>
        <taxon>Sphingomonadales</taxon>
        <taxon>Sphingomonadaceae</taxon>
        <taxon>Novosphingobium</taxon>
    </lineage>
</organism>
<geneLocation type="plasmid" evidence="2 3">
    <name>pSA1</name>
</geneLocation>
<dbReference type="Gene3D" id="3.90.1200.10">
    <property type="match status" value="1"/>
</dbReference>
<gene>
    <name evidence="2" type="ORF">BES08_18065</name>
</gene>
<dbReference type="Proteomes" id="UP000094626">
    <property type="component" value="Plasmid pSA1"/>
</dbReference>
<dbReference type="CDD" id="cd05154">
    <property type="entry name" value="ACAD10_11_N-like"/>
    <property type="match status" value="1"/>
</dbReference>
<dbReference type="PANTHER" id="PTHR21310">
    <property type="entry name" value="AMINOGLYCOSIDE PHOSPHOTRANSFERASE-RELATED-RELATED"/>
    <property type="match status" value="1"/>
</dbReference>
<sequence>MSHPVLSFTEAQRRHPDEAMIARIRDRYPTEPEIDAVLTRKMRRRRGDPYKAVPIERLVAGVTAMIGEELGYEAQVSNARWLSGGASKLQMVFDLAWRGLDGQAPESVETLVLRMEPAASVTESSRRREFEVLNAVQGVIPAPRPYWVDPEARHLPYPGMVYAFAKGAAKPSVGVEKVSGLGQNYGPELRAKLAPHFVFLLARLHTVDPGECTAMASFMQAQEGSNASVIRQVNAYRRIWEEDRIEEEPFLEVVYQWLIAHAPPVDRPSIVHGDYRSGNFLFDEASGEITAWLDWEGAVIGDRHQDLTYATLPTFQHLSEDGRSVLASGMMPKDDFYAAYEAASGLPVDPVRIRYFEIFNRYLVCVLTLAASARASLQAGTHQDVLVNFVSQMGHTAIADLRERFLEVTR</sequence>
<accession>A0A1D8AD07</accession>
<evidence type="ECO:0000313" key="2">
    <source>
        <dbReference type="EMBL" id="AOR80002.1"/>
    </source>
</evidence>
<protein>
    <recommendedName>
        <fullName evidence="1">Aminoglycoside phosphotransferase domain-containing protein</fullName>
    </recommendedName>
</protein>
<reference evidence="3" key="1">
    <citation type="journal article" date="2017" name="J. Biotechnol.">
        <title>Complete genome sequence of Novosphingobium resinovorum SA1, a versatile xenobiotic-degrading bacterium capable of utilizing sulfanilic acid.</title>
        <authorList>
            <person name="Hegedus B."/>
            <person name="Kos P.B."/>
            <person name="Balint B."/>
            <person name="Maroti G."/>
            <person name="Gan H.M."/>
            <person name="Perei K."/>
            <person name="Rakhely G."/>
        </authorList>
    </citation>
    <scope>NUCLEOTIDE SEQUENCE [LARGE SCALE GENOMIC DNA]</scope>
    <source>
        <strain evidence="3">SA1</strain>
    </source>
</reference>
<evidence type="ECO:0000259" key="1">
    <source>
        <dbReference type="Pfam" id="PF01636"/>
    </source>
</evidence>
<name>A0A1D8AD07_9SPHN</name>
<dbReference type="InterPro" id="IPR051678">
    <property type="entry name" value="AGP_Transferase"/>
</dbReference>
<evidence type="ECO:0000313" key="3">
    <source>
        <dbReference type="Proteomes" id="UP000094626"/>
    </source>
</evidence>
<dbReference type="InterPro" id="IPR011009">
    <property type="entry name" value="Kinase-like_dom_sf"/>
</dbReference>